<feature type="transmembrane region" description="Helical" evidence="6">
    <location>
        <begin position="469"/>
        <end position="491"/>
    </location>
</feature>
<feature type="transmembrane region" description="Helical" evidence="6">
    <location>
        <begin position="307"/>
        <end position="332"/>
    </location>
</feature>
<dbReference type="Pfam" id="PF02133">
    <property type="entry name" value="Transp_cyt_pur"/>
    <property type="match status" value="1"/>
</dbReference>
<dbReference type="InParanoid" id="A0A0D1XDR2"/>
<evidence type="ECO:0000256" key="5">
    <source>
        <dbReference type="ARBA" id="ARBA00023136"/>
    </source>
</evidence>
<dbReference type="CDD" id="cd11482">
    <property type="entry name" value="SLC-NCS1sbd_NRT1-like"/>
    <property type="match status" value="1"/>
</dbReference>
<feature type="transmembrane region" description="Helical" evidence="6">
    <location>
        <begin position="265"/>
        <end position="286"/>
    </location>
</feature>
<comment type="subcellular location">
    <subcellularLocation>
        <location evidence="1">Membrane</location>
        <topology evidence="1">Multi-pass membrane protein</topology>
    </subcellularLocation>
</comment>
<name>A0A0D1XDR2_9PEZI</name>
<feature type="transmembrane region" description="Helical" evidence="6">
    <location>
        <begin position="222"/>
        <end position="245"/>
    </location>
</feature>
<keyword evidence="3 6" id="KW-0812">Transmembrane</keyword>
<evidence type="ECO:0000256" key="3">
    <source>
        <dbReference type="ARBA" id="ARBA00022692"/>
    </source>
</evidence>
<sequence>MILPTVPSLHVKNHASMRGLPSKQQLVARCTSLSAWELPKEPSALAPDHVWSNKDMDPVKPEDQTWSMWTWMAYWATETISLGTWQTGGSILKAGLSWREAVGAVAFGSFTTSIAITMNGAIGAKTHLPFSIIVRSSFGYYFGYFCIISRCILAMFWLGSVTTNGSMAVTAMVQSIWPSYASIPNHISSNMGITTKGMISYLILWLIQLPLLMIHPRKLRPLFLVKLIVTPIAAIATMAWCVHKAGGAGPVFSQHATVHGSNKAWVFLGCASSVSGGLSTLACNIPDFTRYAKSTKGQWVQLPFIPCIYVLGALIGIIGTSATAVVYGELIWNPLNIYLRWIEDGSSGGRAAAFFCGVAWMISQICTNVTANSISAANDLTVMFPRYVNIKRGSVVAAIVGAWVFVPWRIVATATNFLTFMGGYAIFLAPIAGILSADFWAVKRQRLDVVALYDPHGRYRYWNGVNWRAVLAFLIGFVPNFPGLVYAVAGSTGQTSVHISEGAQHMYKFDWLYGFVTAAFVYTFLSLLFGDYEASVVTDGDIVETAYLEGASTDDEKQAGIVVDQKKALE</sequence>
<proteinExistence type="inferred from homology"/>
<feature type="transmembrane region" description="Helical" evidence="6">
    <location>
        <begin position="138"/>
        <end position="158"/>
    </location>
</feature>
<gene>
    <name evidence="7" type="ORF">PV09_08074</name>
</gene>
<dbReference type="HOGENOM" id="CLU_021555_4_1_1"/>
<dbReference type="AlphaFoldDB" id="A0A0D1XDR2"/>
<dbReference type="FunFam" id="1.10.4160.10:FF:000001">
    <property type="entry name" value="Uracil permease, putative"/>
    <property type="match status" value="1"/>
</dbReference>
<evidence type="ECO:0000256" key="6">
    <source>
        <dbReference type="SAM" id="Phobius"/>
    </source>
</evidence>
<organism evidence="7 8">
    <name type="scientific">Verruconis gallopava</name>
    <dbReference type="NCBI Taxonomy" id="253628"/>
    <lineage>
        <taxon>Eukaryota</taxon>
        <taxon>Fungi</taxon>
        <taxon>Dikarya</taxon>
        <taxon>Ascomycota</taxon>
        <taxon>Pezizomycotina</taxon>
        <taxon>Dothideomycetes</taxon>
        <taxon>Pleosporomycetidae</taxon>
        <taxon>Venturiales</taxon>
        <taxon>Sympoventuriaceae</taxon>
        <taxon>Verruconis</taxon>
    </lineage>
</organism>
<dbReference type="PANTHER" id="PTHR30618:SF0">
    <property type="entry name" value="PURINE-URACIL PERMEASE NCS1"/>
    <property type="match status" value="1"/>
</dbReference>
<dbReference type="PANTHER" id="PTHR30618">
    <property type="entry name" value="NCS1 FAMILY PURINE/PYRIMIDINE TRANSPORTER"/>
    <property type="match status" value="1"/>
</dbReference>
<dbReference type="VEuPathDB" id="FungiDB:PV09_08074"/>
<feature type="transmembrane region" description="Helical" evidence="6">
    <location>
        <begin position="352"/>
        <end position="371"/>
    </location>
</feature>
<evidence type="ECO:0000256" key="1">
    <source>
        <dbReference type="ARBA" id="ARBA00004141"/>
    </source>
</evidence>
<dbReference type="Proteomes" id="UP000053259">
    <property type="component" value="Unassembled WGS sequence"/>
</dbReference>
<accession>A0A0D1XDR2</accession>
<dbReference type="EMBL" id="KN847564">
    <property type="protein sequence ID" value="KIW00361.1"/>
    <property type="molecule type" value="Genomic_DNA"/>
</dbReference>
<keyword evidence="5 6" id="KW-0472">Membrane</keyword>
<feature type="transmembrane region" description="Helical" evidence="6">
    <location>
        <begin position="511"/>
        <end position="529"/>
    </location>
</feature>
<evidence type="ECO:0000256" key="2">
    <source>
        <dbReference type="ARBA" id="ARBA00008974"/>
    </source>
</evidence>
<dbReference type="InterPro" id="IPR001248">
    <property type="entry name" value="Pur-cyt_permease"/>
</dbReference>
<dbReference type="GO" id="GO:0005886">
    <property type="term" value="C:plasma membrane"/>
    <property type="evidence" value="ECO:0007669"/>
    <property type="project" value="TreeGrafter"/>
</dbReference>
<reference evidence="7 8" key="1">
    <citation type="submission" date="2015-01" db="EMBL/GenBank/DDBJ databases">
        <title>The Genome Sequence of Ochroconis gallopava CBS43764.</title>
        <authorList>
            <consortium name="The Broad Institute Genomics Platform"/>
            <person name="Cuomo C."/>
            <person name="de Hoog S."/>
            <person name="Gorbushina A."/>
            <person name="Stielow B."/>
            <person name="Teixiera M."/>
            <person name="Abouelleil A."/>
            <person name="Chapman S.B."/>
            <person name="Priest M."/>
            <person name="Young S.K."/>
            <person name="Wortman J."/>
            <person name="Nusbaum C."/>
            <person name="Birren B."/>
        </authorList>
    </citation>
    <scope>NUCLEOTIDE SEQUENCE [LARGE SCALE GENOMIC DNA]</scope>
    <source>
        <strain evidence="7 8">CBS 43764</strain>
    </source>
</reference>
<protein>
    <recommendedName>
        <fullName evidence="9">NCS1 nucleoside transporter</fullName>
    </recommendedName>
</protein>
<keyword evidence="4 6" id="KW-1133">Transmembrane helix</keyword>
<feature type="transmembrane region" description="Helical" evidence="6">
    <location>
        <begin position="198"/>
        <end position="215"/>
    </location>
</feature>
<dbReference type="GeneID" id="27316047"/>
<comment type="similarity">
    <text evidence="2">Belongs to the purine-cytosine permease (2.A.39) family.</text>
</comment>
<feature type="transmembrane region" description="Helical" evidence="6">
    <location>
        <begin position="417"/>
        <end position="437"/>
    </location>
</feature>
<evidence type="ECO:0000313" key="7">
    <source>
        <dbReference type="EMBL" id="KIW00361.1"/>
    </source>
</evidence>
<evidence type="ECO:0008006" key="9">
    <source>
        <dbReference type="Google" id="ProtNLM"/>
    </source>
</evidence>
<dbReference type="RefSeq" id="XP_016210230.1">
    <property type="nucleotide sequence ID" value="XM_016361924.1"/>
</dbReference>
<keyword evidence="8" id="KW-1185">Reference proteome</keyword>
<dbReference type="GO" id="GO:0015205">
    <property type="term" value="F:nucleobase transmembrane transporter activity"/>
    <property type="evidence" value="ECO:0007669"/>
    <property type="project" value="TreeGrafter"/>
</dbReference>
<feature type="transmembrane region" description="Helical" evidence="6">
    <location>
        <begin position="392"/>
        <end position="411"/>
    </location>
</feature>
<dbReference type="Gene3D" id="1.10.4160.10">
    <property type="entry name" value="Hydantoin permease"/>
    <property type="match status" value="1"/>
</dbReference>
<evidence type="ECO:0000256" key="4">
    <source>
        <dbReference type="ARBA" id="ARBA00022989"/>
    </source>
</evidence>
<dbReference type="OrthoDB" id="2018619at2759"/>
<dbReference type="InterPro" id="IPR045225">
    <property type="entry name" value="Uracil/uridine/allantoin_perm"/>
</dbReference>
<evidence type="ECO:0000313" key="8">
    <source>
        <dbReference type="Proteomes" id="UP000053259"/>
    </source>
</evidence>